<dbReference type="Proteomes" id="UP000036403">
    <property type="component" value="Unassembled WGS sequence"/>
</dbReference>
<comment type="caution">
    <text evidence="2">The sequence shown here is derived from an EMBL/GenBank/DDBJ whole genome shotgun (WGS) entry which is preliminary data.</text>
</comment>
<feature type="compositionally biased region" description="Acidic residues" evidence="1">
    <location>
        <begin position="77"/>
        <end position="87"/>
    </location>
</feature>
<evidence type="ECO:0000256" key="1">
    <source>
        <dbReference type="SAM" id="MobiDB-lite"/>
    </source>
</evidence>
<feature type="region of interest" description="Disordered" evidence="1">
    <location>
        <begin position="30"/>
        <end position="99"/>
    </location>
</feature>
<dbReference type="AlphaFoldDB" id="A0A0J7K175"/>
<organism evidence="2 3">
    <name type="scientific">Lasius niger</name>
    <name type="common">Black garden ant</name>
    <dbReference type="NCBI Taxonomy" id="67767"/>
    <lineage>
        <taxon>Eukaryota</taxon>
        <taxon>Metazoa</taxon>
        <taxon>Ecdysozoa</taxon>
        <taxon>Arthropoda</taxon>
        <taxon>Hexapoda</taxon>
        <taxon>Insecta</taxon>
        <taxon>Pterygota</taxon>
        <taxon>Neoptera</taxon>
        <taxon>Endopterygota</taxon>
        <taxon>Hymenoptera</taxon>
        <taxon>Apocrita</taxon>
        <taxon>Aculeata</taxon>
        <taxon>Formicoidea</taxon>
        <taxon>Formicidae</taxon>
        <taxon>Formicinae</taxon>
        <taxon>Lasius</taxon>
        <taxon>Lasius</taxon>
    </lineage>
</organism>
<reference evidence="2 3" key="1">
    <citation type="submission" date="2015-04" db="EMBL/GenBank/DDBJ databases">
        <title>Lasius niger genome sequencing.</title>
        <authorList>
            <person name="Konorov E.A."/>
            <person name="Nikitin M.A."/>
            <person name="Kirill M.V."/>
            <person name="Chang P."/>
        </authorList>
    </citation>
    <scope>NUCLEOTIDE SEQUENCE [LARGE SCALE GENOMIC DNA]</scope>
    <source>
        <tissue evidence="2">Whole</tissue>
    </source>
</reference>
<gene>
    <name evidence="2" type="ORF">RF55_18751</name>
</gene>
<dbReference type="EMBL" id="LBMM01017874">
    <property type="protein sequence ID" value="KMQ83941.1"/>
    <property type="molecule type" value="Genomic_DNA"/>
</dbReference>
<feature type="compositionally biased region" description="Acidic residues" evidence="1">
    <location>
        <begin position="35"/>
        <end position="49"/>
    </location>
</feature>
<keyword evidence="3" id="KW-1185">Reference proteome</keyword>
<feature type="compositionally biased region" description="Pro residues" evidence="1">
    <location>
        <begin position="54"/>
        <end position="73"/>
    </location>
</feature>
<sequence length="99" mass="11209">MTIHPSGKIVQKCCSYIVWDLLLEKRERQIYGDEPSSEEEEVDVEEVAEEQPQPQQPPPQPQQQPPQQQPPQQPSLDEAEDEEDEVSSSDSAVCLIGPR</sequence>
<protein>
    <submittedName>
        <fullName evidence="2">Uncharacterized protein</fullName>
    </submittedName>
</protein>
<dbReference type="PaxDb" id="67767-A0A0J7K175"/>
<evidence type="ECO:0000313" key="3">
    <source>
        <dbReference type="Proteomes" id="UP000036403"/>
    </source>
</evidence>
<evidence type="ECO:0000313" key="2">
    <source>
        <dbReference type="EMBL" id="KMQ83941.1"/>
    </source>
</evidence>
<name>A0A0J7K175_LASNI</name>
<accession>A0A0J7K175</accession>
<proteinExistence type="predicted"/>